<accession>A0A0B0NAG2</accession>
<sequence length="48" mass="5216">MANAYAHVISSCALKMAIHTYVPDRVLGRAKPIGYTDLCHMAKSHACV</sequence>
<evidence type="ECO:0000313" key="1">
    <source>
        <dbReference type="EMBL" id="KHG11548.1"/>
    </source>
</evidence>
<name>A0A0B0NAG2_GOSAR</name>
<evidence type="ECO:0000313" key="2">
    <source>
        <dbReference type="Proteomes" id="UP000032142"/>
    </source>
</evidence>
<gene>
    <name evidence="1" type="ORF">F383_15987</name>
</gene>
<proteinExistence type="predicted"/>
<reference evidence="2" key="1">
    <citation type="submission" date="2014-09" db="EMBL/GenBank/DDBJ databases">
        <authorList>
            <person name="Mudge J."/>
            <person name="Ramaraj T."/>
            <person name="Lindquist I.E."/>
            <person name="Bharti A.K."/>
            <person name="Sundararajan A."/>
            <person name="Cameron C.T."/>
            <person name="Woodward J.E."/>
            <person name="May G.D."/>
            <person name="Brubaker C."/>
            <person name="Broadhvest J."/>
            <person name="Wilkins T.A."/>
        </authorList>
    </citation>
    <scope>NUCLEOTIDE SEQUENCE</scope>
    <source>
        <strain evidence="2">cv. AKA8401</strain>
    </source>
</reference>
<dbReference type="Proteomes" id="UP000032142">
    <property type="component" value="Unassembled WGS sequence"/>
</dbReference>
<organism evidence="1 2">
    <name type="scientific">Gossypium arboreum</name>
    <name type="common">Tree cotton</name>
    <name type="synonym">Gossypium nanking</name>
    <dbReference type="NCBI Taxonomy" id="29729"/>
    <lineage>
        <taxon>Eukaryota</taxon>
        <taxon>Viridiplantae</taxon>
        <taxon>Streptophyta</taxon>
        <taxon>Embryophyta</taxon>
        <taxon>Tracheophyta</taxon>
        <taxon>Spermatophyta</taxon>
        <taxon>Magnoliopsida</taxon>
        <taxon>eudicotyledons</taxon>
        <taxon>Gunneridae</taxon>
        <taxon>Pentapetalae</taxon>
        <taxon>rosids</taxon>
        <taxon>malvids</taxon>
        <taxon>Malvales</taxon>
        <taxon>Malvaceae</taxon>
        <taxon>Malvoideae</taxon>
        <taxon>Gossypium</taxon>
    </lineage>
</organism>
<keyword evidence="2" id="KW-1185">Reference proteome</keyword>
<dbReference type="EMBL" id="KN396052">
    <property type="protein sequence ID" value="KHG11548.1"/>
    <property type="molecule type" value="Genomic_DNA"/>
</dbReference>
<dbReference type="AlphaFoldDB" id="A0A0B0NAG2"/>
<protein>
    <submittedName>
        <fullName evidence="1">Uncharacterized protein</fullName>
    </submittedName>
</protein>